<organism evidence="3 4">
    <name type="scientific">Actinoplanes italicus</name>
    <dbReference type="NCBI Taxonomy" id="113567"/>
    <lineage>
        <taxon>Bacteria</taxon>
        <taxon>Bacillati</taxon>
        <taxon>Actinomycetota</taxon>
        <taxon>Actinomycetes</taxon>
        <taxon>Micromonosporales</taxon>
        <taxon>Micromonosporaceae</taxon>
        <taxon>Actinoplanes</taxon>
    </lineage>
</organism>
<feature type="chain" id="PRO_5038481115" description="Peptidase YpeB-like protein" evidence="2">
    <location>
        <begin position="19"/>
        <end position="223"/>
    </location>
</feature>
<evidence type="ECO:0000313" key="4">
    <source>
        <dbReference type="Proteomes" id="UP000239415"/>
    </source>
</evidence>
<evidence type="ECO:0000313" key="3">
    <source>
        <dbReference type="EMBL" id="PRX14794.1"/>
    </source>
</evidence>
<dbReference type="AlphaFoldDB" id="A0A2T0JZ30"/>
<comment type="caution">
    <text evidence="3">The sequence shown here is derived from an EMBL/GenBank/DDBJ whole genome shotgun (WGS) entry which is preliminary data.</text>
</comment>
<keyword evidence="4" id="KW-1185">Reference proteome</keyword>
<gene>
    <name evidence="3" type="ORF">CLV67_123180</name>
</gene>
<feature type="compositionally biased region" description="Low complexity" evidence="1">
    <location>
        <begin position="35"/>
        <end position="82"/>
    </location>
</feature>
<protein>
    <recommendedName>
        <fullName evidence="5">Peptidase YpeB-like protein</fullName>
    </recommendedName>
</protein>
<dbReference type="Proteomes" id="UP000239415">
    <property type="component" value="Unassembled WGS sequence"/>
</dbReference>
<sequence>MGVNKIRLTGALLLTALAATGCSPDVERLDGQAAPAGITTPATTPPTSAAAMSATATATATSAPATPSTASSPSPSGTSRTSQQRLVLGPNGLGGLKLRMTPEQAEATGLIEGYEVEDFTGNCGVARLRTTGDNVHFTPNLGLSGIEAPDGVRTPEGIRTGSTVNEVKAAYPNWEAILTGDDNARDYGWVKAPGGSGSSYRIDVNDGKVSSVILTTEGQKCVE</sequence>
<proteinExistence type="predicted"/>
<evidence type="ECO:0000256" key="1">
    <source>
        <dbReference type="SAM" id="MobiDB-lite"/>
    </source>
</evidence>
<keyword evidence="2" id="KW-0732">Signal</keyword>
<reference evidence="3 4" key="1">
    <citation type="submission" date="2018-03" db="EMBL/GenBank/DDBJ databases">
        <title>Genomic Encyclopedia of Archaeal and Bacterial Type Strains, Phase II (KMG-II): from individual species to whole genera.</title>
        <authorList>
            <person name="Goeker M."/>
        </authorList>
    </citation>
    <scope>NUCLEOTIDE SEQUENCE [LARGE SCALE GENOMIC DNA]</scope>
    <source>
        <strain evidence="3 4">DSM 43146</strain>
    </source>
</reference>
<dbReference type="EMBL" id="PVMZ01000023">
    <property type="protein sequence ID" value="PRX14794.1"/>
    <property type="molecule type" value="Genomic_DNA"/>
</dbReference>
<feature type="region of interest" description="Disordered" evidence="1">
    <location>
        <begin position="35"/>
        <end position="97"/>
    </location>
</feature>
<feature type="signal peptide" evidence="2">
    <location>
        <begin position="1"/>
        <end position="18"/>
    </location>
</feature>
<evidence type="ECO:0008006" key="5">
    <source>
        <dbReference type="Google" id="ProtNLM"/>
    </source>
</evidence>
<dbReference type="PROSITE" id="PS51257">
    <property type="entry name" value="PROKAR_LIPOPROTEIN"/>
    <property type="match status" value="1"/>
</dbReference>
<evidence type="ECO:0000256" key="2">
    <source>
        <dbReference type="SAM" id="SignalP"/>
    </source>
</evidence>
<dbReference type="RefSeq" id="WP_170154204.1">
    <property type="nucleotide sequence ID" value="NZ_BOMO01000138.1"/>
</dbReference>
<name>A0A2T0JZ30_9ACTN</name>
<accession>A0A2T0JZ30</accession>